<keyword evidence="4" id="KW-0378">Hydrolase</keyword>
<dbReference type="RefSeq" id="WP_218565370.1">
    <property type="nucleotide sequence ID" value="NZ_UAUU01000008.1"/>
</dbReference>
<keyword evidence="5" id="KW-0326">Glycosidase</keyword>
<dbReference type="Pfam" id="PF01120">
    <property type="entry name" value="Alpha_L_fucos"/>
    <property type="match status" value="1"/>
</dbReference>
<proteinExistence type="inferred from homology"/>
<name>A0A2X2J2S8_SPHMU</name>
<dbReference type="GO" id="GO:0004560">
    <property type="term" value="F:alpha-L-fucosidase activity"/>
    <property type="evidence" value="ECO:0007669"/>
    <property type="project" value="InterPro"/>
</dbReference>
<evidence type="ECO:0000256" key="3">
    <source>
        <dbReference type="ARBA" id="ARBA00022729"/>
    </source>
</evidence>
<dbReference type="EC" id="3.2.1.51" evidence="2"/>
<evidence type="ECO:0000256" key="5">
    <source>
        <dbReference type="ARBA" id="ARBA00023295"/>
    </source>
</evidence>
<evidence type="ECO:0000313" key="8">
    <source>
        <dbReference type="Proteomes" id="UP000251241"/>
    </source>
</evidence>
<dbReference type="PANTHER" id="PTHR10030">
    <property type="entry name" value="ALPHA-L-FUCOSIDASE"/>
    <property type="match status" value="1"/>
</dbReference>
<dbReference type="GO" id="GO:0016139">
    <property type="term" value="P:glycoside catabolic process"/>
    <property type="evidence" value="ECO:0007669"/>
    <property type="project" value="TreeGrafter"/>
</dbReference>
<dbReference type="Proteomes" id="UP000251241">
    <property type="component" value="Unassembled WGS sequence"/>
</dbReference>
<dbReference type="AlphaFoldDB" id="A0A2X2J2S8"/>
<dbReference type="InterPro" id="IPR000933">
    <property type="entry name" value="Glyco_hydro_29"/>
</dbReference>
<evidence type="ECO:0000256" key="1">
    <source>
        <dbReference type="ARBA" id="ARBA00007951"/>
    </source>
</evidence>
<evidence type="ECO:0000313" key="7">
    <source>
        <dbReference type="EMBL" id="SPZ85903.1"/>
    </source>
</evidence>
<dbReference type="Gene3D" id="3.20.20.80">
    <property type="entry name" value="Glycosidases"/>
    <property type="match status" value="1"/>
</dbReference>
<sequence>MAQGNTYYMPFETTVVLGERWFYNTTDKKYKSLEELAGIYQTATAQDNILILNVGPNRMGRIKDSDVDILRKLKEKLKL</sequence>
<evidence type="ECO:0000259" key="6">
    <source>
        <dbReference type="Pfam" id="PF01120"/>
    </source>
</evidence>
<dbReference type="InterPro" id="IPR057739">
    <property type="entry name" value="Glyco_hydro_29_N"/>
</dbReference>
<dbReference type="GO" id="GO:0006004">
    <property type="term" value="P:fucose metabolic process"/>
    <property type="evidence" value="ECO:0007669"/>
    <property type="project" value="TreeGrafter"/>
</dbReference>
<reference evidence="7 8" key="1">
    <citation type="submission" date="2018-06" db="EMBL/GenBank/DDBJ databases">
        <authorList>
            <consortium name="Pathogen Informatics"/>
            <person name="Doyle S."/>
        </authorList>
    </citation>
    <scope>NUCLEOTIDE SEQUENCE [LARGE SCALE GENOMIC DNA]</scope>
    <source>
        <strain evidence="7 8">NCTC11343</strain>
    </source>
</reference>
<comment type="similarity">
    <text evidence="1">Belongs to the glycosyl hydrolase 29 family.</text>
</comment>
<dbReference type="EMBL" id="UAUU01000008">
    <property type="protein sequence ID" value="SPZ85903.1"/>
    <property type="molecule type" value="Genomic_DNA"/>
</dbReference>
<organism evidence="7 8">
    <name type="scientific">Sphingobacterium multivorum</name>
    <dbReference type="NCBI Taxonomy" id="28454"/>
    <lineage>
        <taxon>Bacteria</taxon>
        <taxon>Pseudomonadati</taxon>
        <taxon>Bacteroidota</taxon>
        <taxon>Sphingobacteriia</taxon>
        <taxon>Sphingobacteriales</taxon>
        <taxon>Sphingobacteriaceae</taxon>
        <taxon>Sphingobacterium</taxon>
    </lineage>
</organism>
<dbReference type="GO" id="GO:0005764">
    <property type="term" value="C:lysosome"/>
    <property type="evidence" value="ECO:0007669"/>
    <property type="project" value="TreeGrafter"/>
</dbReference>
<keyword evidence="3" id="KW-0732">Signal</keyword>
<gene>
    <name evidence="7" type="ORF">NCTC11343_02468</name>
</gene>
<protein>
    <recommendedName>
        <fullName evidence="2">alpha-L-fucosidase</fullName>
        <ecNumber evidence="2">3.2.1.51</ecNumber>
    </recommendedName>
</protein>
<evidence type="ECO:0000256" key="2">
    <source>
        <dbReference type="ARBA" id="ARBA00012662"/>
    </source>
</evidence>
<dbReference type="SUPFAM" id="SSF51445">
    <property type="entry name" value="(Trans)glycosidases"/>
    <property type="match status" value="1"/>
</dbReference>
<accession>A0A2X2J2S8</accession>
<evidence type="ECO:0000256" key="4">
    <source>
        <dbReference type="ARBA" id="ARBA00022801"/>
    </source>
</evidence>
<feature type="domain" description="Glycoside hydrolase family 29 N-terminal" evidence="6">
    <location>
        <begin position="6"/>
        <end position="74"/>
    </location>
</feature>
<dbReference type="InterPro" id="IPR017853">
    <property type="entry name" value="GH"/>
</dbReference>
<dbReference type="PANTHER" id="PTHR10030:SF37">
    <property type="entry name" value="ALPHA-L-FUCOSIDASE-RELATED"/>
    <property type="match status" value="1"/>
</dbReference>